<evidence type="ECO:0000313" key="3">
    <source>
        <dbReference type="Proteomes" id="UP000001946"/>
    </source>
</evidence>
<keyword evidence="3" id="KW-1185">Reference proteome</keyword>
<proteinExistence type="predicted"/>
<protein>
    <recommendedName>
        <fullName evidence="1">Peptidase S24/S26A/S26B/S26C domain-containing protein</fullName>
    </recommendedName>
</protein>
<dbReference type="CDD" id="cd06529">
    <property type="entry name" value="S24_LexA-like"/>
    <property type="match status" value="1"/>
</dbReference>
<feature type="domain" description="Peptidase S24/S26A/S26B/S26C" evidence="1">
    <location>
        <begin position="153"/>
        <end position="245"/>
    </location>
</feature>
<dbReference type="EMBL" id="AP008230">
    <property type="protein sequence ID" value="BAE83996.1"/>
    <property type="molecule type" value="Genomic_DNA"/>
</dbReference>
<sequence>MCIVLSGGHQEWRISKVNNSVIAVAIGEIRGGMTDAEFASALKSFTDGKFSPSANTIQKYRTGQREPSYENLQSILAYGTKTNRISPETAEKLMEFFHLGELMSQYAALSNTDNQSFMVAEEESKYLVDKSRDNREIPILNEIPLGSIPATTHDFITFPSTLLSDEEYFLLKGSLVDGKNIEGDDLVLVRKTSIAESNQTVIAKLSGGVICKKFFKTDDNNVIFLPSNEDSEPVPLDSVQIIGVVERVIKNI</sequence>
<dbReference type="STRING" id="138119.DSY2207"/>
<evidence type="ECO:0000259" key="1">
    <source>
        <dbReference type="Pfam" id="PF00717"/>
    </source>
</evidence>
<dbReference type="Proteomes" id="UP000001946">
    <property type="component" value="Chromosome"/>
</dbReference>
<dbReference type="Gene3D" id="2.10.109.10">
    <property type="entry name" value="Umud Fragment, subunit A"/>
    <property type="match status" value="1"/>
</dbReference>
<reference evidence="2 3" key="1">
    <citation type="journal article" date="2006" name="J. Bacteriol.">
        <title>Complete genome sequence of the dehalorespiring bacterium Desulfitobacterium hafniense Y51 and comparison with Dehalococcoides ethenogenes 195.</title>
        <authorList>
            <person name="Nonaka H."/>
            <person name="Keresztes G."/>
            <person name="Shinoda Y."/>
            <person name="Ikenaga Y."/>
            <person name="Abe M."/>
            <person name="Naito K."/>
            <person name="Inatomi K."/>
            <person name="Furukawa K."/>
            <person name="Inui M."/>
            <person name="Yukawa H."/>
        </authorList>
    </citation>
    <scope>NUCLEOTIDE SEQUENCE [LARGE SCALE GENOMIC DNA]</scope>
    <source>
        <strain evidence="2 3">Y51</strain>
    </source>
</reference>
<dbReference type="InterPro" id="IPR036286">
    <property type="entry name" value="LexA/Signal_pep-like_sf"/>
</dbReference>
<organism evidence="2 3">
    <name type="scientific">Desulfitobacterium hafniense (strain Y51)</name>
    <dbReference type="NCBI Taxonomy" id="138119"/>
    <lineage>
        <taxon>Bacteria</taxon>
        <taxon>Bacillati</taxon>
        <taxon>Bacillota</taxon>
        <taxon>Clostridia</taxon>
        <taxon>Eubacteriales</taxon>
        <taxon>Desulfitobacteriaceae</taxon>
        <taxon>Desulfitobacterium</taxon>
    </lineage>
</organism>
<dbReference type="Pfam" id="PF00717">
    <property type="entry name" value="Peptidase_S24"/>
    <property type="match status" value="1"/>
</dbReference>
<dbReference type="InterPro" id="IPR039418">
    <property type="entry name" value="LexA-like"/>
</dbReference>
<dbReference type="eggNOG" id="COG1974">
    <property type="taxonomic scope" value="Bacteria"/>
</dbReference>
<gene>
    <name evidence="2" type="ordered locus">DSY2207</name>
</gene>
<dbReference type="HOGENOM" id="CLU_1101492_0_0_9"/>
<dbReference type="AlphaFoldDB" id="Q24VE6"/>
<dbReference type="KEGG" id="dsy:DSY2207"/>
<dbReference type="InterPro" id="IPR015927">
    <property type="entry name" value="Peptidase_S24_S26A/B/C"/>
</dbReference>
<name>Q24VE6_DESHY</name>
<accession>Q24VE6</accession>
<evidence type="ECO:0000313" key="2">
    <source>
        <dbReference type="EMBL" id="BAE83996.1"/>
    </source>
</evidence>
<dbReference type="SUPFAM" id="SSF51306">
    <property type="entry name" value="LexA/Signal peptidase"/>
    <property type="match status" value="1"/>
</dbReference>